<keyword evidence="2 5" id="KW-0812">Transmembrane</keyword>
<evidence type="ECO:0000313" key="7">
    <source>
        <dbReference type="Proteomes" id="UP000231019"/>
    </source>
</evidence>
<evidence type="ECO:0000256" key="2">
    <source>
        <dbReference type="ARBA" id="ARBA00022692"/>
    </source>
</evidence>
<feature type="transmembrane region" description="Helical" evidence="5">
    <location>
        <begin position="20"/>
        <end position="41"/>
    </location>
</feature>
<dbReference type="Proteomes" id="UP000231019">
    <property type="component" value="Unassembled WGS sequence"/>
</dbReference>
<dbReference type="Pfam" id="PF00902">
    <property type="entry name" value="TatC"/>
    <property type="match status" value="1"/>
</dbReference>
<feature type="transmembrane region" description="Helical" evidence="5">
    <location>
        <begin position="216"/>
        <end position="236"/>
    </location>
</feature>
<proteinExistence type="inferred from homology"/>
<reference evidence="6 7" key="1">
    <citation type="submission" date="2017-09" db="EMBL/GenBank/DDBJ databases">
        <title>Depth-based differentiation of microbial function through sediment-hosted aquifers and enrichment of novel symbionts in the deep terrestrial subsurface.</title>
        <authorList>
            <person name="Probst A.J."/>
            <person name="Ladd B."/>
            <person name="Jarett J.K."/>
            <person name="Geller-Mcgrath D.E."/>
            <person name="Sieber C.M."/>
            <person name="Emerson J.B."/>
            <person name="Anantharaman K."/>
            <person name="Thomas B.C."/>
            <person name="Malmstrom R."/>
            <person name="Stieglmeier M."/>
            <person name="Klingl A."/>
            <person name="Woyke T."/>
            <person name="Ryan C.M."/>
            <person name="Banfield J.F."/>
        </authorList>
    </citation>
    <scope>NUCLEOTIDE SEQUENCE [LARGE SCALE GENOMIC DNA]</scope>
    <source>
        <strain evidence="6">CG17_big_fil_post_rev_8_21_14_2_50_48_46</strain>
    </source>
</reference>
<comment type="subcellular location">
    <subcellularLocation>
        <location evidence="5">Cell membrane</location>
        <topology evidence="5">Multi-pass membrane protein</topology>
    </subcellularLocation>
    <subcellularLocation>
        <location evidence="1">Membrane</location>
        <topology evidence="1">Multi-pass membrane protein</topology>
    </subcellularLocation>
</comment>
<dbReference type="EMBL" id="PFFQ01000066">
    <property type="protein sequence ID" value="PIW13809.1"/>
    <property type="molecule type" value="Genomic_DNA"/>
</dbReference>
<dbReference type="InterPro" id="IPR002033">
    <property type="entry name" value="TatC"/>
</dbReference>
<keyword evidence="3 5" id="KW-1133">Transmembrane helix</keyword>
<dbReference type="PANTHER" id="PTHR30371">
    <property type="entry name" value="SEC-INDEPENDENT PROTEIN TRANSLOCASE PROTEIN TATC"/>
    <property type="match status" value="1"/>
</dbReference>
<feature type="transmembrane region" description="Helical" evidence="5">
    <location>
        <begin position="104"/>
        <end position="125"/>
    </location>
</feature>
<evidence type="ECO:0000256" key="1">
    <source>
        <dbReference type="ARBA" id="ARBA00004141"/>
    </source>
</evidence>
<evidence type="ECO:0000313" key="6">
    <source>
        <dbReference type="EMBL" id="PIW13809.1"/>
    </source>
</evidence>
<dbReference type="PRINTS" id="PR01840">
    <property type="entry name" value="TATCFAMILY"/>
</dbReference>
<accession>A0A2M7FXG8</accession>
<feature type="transmembrane region" description="Helical" evidence="5">
    <location>
        <begin position="194"/>
        <end position="210"/>
    </location>
</feature>
<dbReference type="GO" id="GO:0033281">
    <property type="term" value="C:TAT protein transport complex"/>
    <property type="evidence" value="ECO:0007669"/>
    <property type="project" value="UniProtKB-UniRule"/>
</dbReference>
<comment type="similarity">
    <text evidence="5">Belongs to the TatC family.</text>
</comment>
<comment type="function">
    <text evidence="5">Part of the twin-arginine translocation (Tat) system that transports large folded proteins containing a characteristic twin-arginine motif in their signal peptide across membranes.</text>
</comment>
<dbReference type="AlphaFoldDB" id="A0A2M7FXG8"/>
<gene>
    <name evidence="5 6" type="primary">tatC</name>
    <name evidence="6" type="ORF">COW36_24390</name>
</gene>
<protein>
    <recommendedName>
        <fullName evidence="5">Sec-independent protein translocase protein TatC</fullName>
    </recommendedName>
</protein>
<feature type="transmembrane region" description="Helical" evidence="5">
    <location>
        <begin position="160"/>
        <end position="182"/>
    </location>
</feature>
<name>A0A2M7FXG8_9BACT</name>
<comment type="subunit">
    <text evidence="5">Forms a complex with TatA.</text>
</comment>
<dbReference type="GO" id="GO:0043953">
    <property type="term" value="P:protein transport by the Tat complex"/>
    <property type="evidence" value="ECO:0007669"/>
    <property type="project" value="UniProtKB-UniRule"/>
</dbReference>
<sequence length="256" mass="28410">MNTPHDDPREMSFIGHLSELRRALVISAVAVLVGAMVGFYYHSWFLQTLMGQIPDVRFVIVSPAEGLSAVLRLSILLGLFLALPVILREFFWFIGPAFTPRQRLLLIPVTLASYVLFVLGVLFSYGTLLPLGVRFLIGFTPPGIQPMLSIGRYIDFSTTLLFGTGLLFQVPVLMLVLALLGVVRQIQLKTRRKYVYFGSFVVAAVITPSVDILTQSLLGGTLIFLFELGLILMGFAERLHGKTGSKEEAFEEEDVK</sequence>
<comment type="caution">
    <text evidence="6">The sequence shown here is derived from an EMBL/GenBank/DDBJ whole genome shotgun (WGS) entry which is preliminary data.</text>
</comment>
<keyword evidence="4 5" id="KW-0472">Membrane</keyword>
<evidence type="ECO:0000256" key="3">
    <source>
        <dbReference type="ARBA" id="ARBA00022989"/>
    </source>
</evidence>
<dbReference type="PANTHER" id="PTHR30371:SF0">
    <property type="entry name" value="SEC-INDEPENDENT PROTEIN TRANSLOCASE PROTEIN TATC, CHLOROPLASTIC-RELATED"/>
    <property type="match status" value="1"/>
</dbReference>
<dbReference type="GO" id="GO:0009977">
    <property type="term" value="F:proton motive force dependent protein transmembrane transporter activity"/>
    <property type="evidence" value="ECO:0007669"/>
    <property type="project" value="TreeGrafter"/>
</dbReference>
<keyword evidence="5" id="KW-0811">Translocation</keyword>
<feature type="transmembrane region" description="Helical" evidence="5">
    <location>
        <begin position="69"/>
        <end position="92"/>
    </location>
</feature>
<evidence type="ECO:0000256" key="5">
    <source>
        <dbReference type="HAMAP-Rule" id="MF_00902"/>
    </source>
</evidence>
<evidence type="ECO:0000256" key="4">
    <source>
        <dbReference type="ARBA" id="ARBA00023136"/>
    </source>
</evidence>
<dbReference type="HAMAP" id="MF_00902">
    <property type="entry name" value="TatC"/>
    <property type="match status" value="1"/>
</dbReference>
<keyword evidence="5" id="KW-1003">Cell membrane</keyword>
<organism evidence="6 7">
    <name type="scientific">bacterium (Candidatus Blackallbacteria) CG17_big_fil_post_rev_8_21_14_2_50_48_46</name>
    <dbReference type="NCBI Taxonomy" id="2014261"/>
    <lineage>
        <taxon>Bacteria</taxon>
        <taxon>Candidatus Blackallbacteria</taxon>
    </lineage>
</organism>
<dbReference type="NCBIfam" id="TIGR00945">
    <property type="entry name" value="tatC"/>
    <property type="match status" value="1"/>
</dbReference>
<keyword evidence="5" id="KW-0653">Protein transport</keyword>
<dbReference type="GO" id="GO:0065002">
    <property type="term" value="P:intracellular protein transmembrane transport"/>
    <property type="evidence" value="ECO:0007669"/>
    <property type="project" value="TreeGrafter"/>
</dbReference>
<keyword evidence="5" id="KW-0813">Transport</keyword>